<dbReference type="SMART" id="SM00398">
    <property type="entry name" value="HMG"/>
    <property type="match status" value="1"/>
</dbReference>
<dbReference type="Gene3D" id="1.10.30.10">
    <property type="entry name" value="High mobility group box domain"/>
    <property type="match status" value="1"/>
</dbReference>
<dbReference type="InterPro" id="IPR036910">
    <property type="entry name" value="HMG_box_dom_sf"/>
</dbReference>
<feature type="region of interest" description="Disordered" evidence="4">
    <location>
        <begin position="103"/>
        <end position="141"/>
    </location>
</feature>
<dbReference type="Proteomes" id="UP000226031">
    <property type="component" value="Unassembled WGS sequence"/>
</dbReference>
<feature type="region of interest" description="Disordered" evidence="4">
    <location>
        <begin position="239"/>
        <end position="338"/>
    </location>
</feature>
<dbReference type="InterPro" id="IPR051356">
    <property type="entry name" value="SOX/SOX-like_TF"/>
</dbReference>
<evidence type="ECO:0000256" key="3">
    <source>
        <dbReference type="PROSITE-ProRule" id="PRU00267"/>
    </source>
</evidence>
<dbReference type="CDD" id="cd01389">
    <property type="entry name" value="HMG-box_ROX1-like"/>
    <property type="match status" value="1"/>
</dbReference>
<dbReference type="STRING" id="73230.A0A2B7ZS19"/>
<evidence type="ECO:0000256" key="1">
    <source>
        <dbReference type="ARBA" id="ARBA00023125"/>
    </source>
</evidence>
<dbReference type="VEuPathDB" id="FungiDB:EMCG_06308"/>
<dbReference type="Pfam" id="PF00505">
    <property type="entry name" value="HMG_box"/>
    <property type="match status" value="1"/>
</dbReference>
<feature type="compositionally biased region" description="Basic residues" evidence="4">
    <location>
        <begin position="116"/>
        <end position="132"/>
    </location>
</feature>
<keyword evidence="1 3" id="KW-0238">DNA-binding</keyword>
<dbReference type="PANTHER" id="PTHR45789:SF2">
    <property type="entry name" value="FI18025P1"/>
    <property type="match status" value="1"/>
</dbReference>
<dbReference type="GO" id="GO:0005634">
    <property type="term" value="C:nucleus"/>
    <property type="evidence" value="ECO:0007669"/>
    <property type="project" value="UniProtKB-UniRule"/>
</dbReference>
<organism evidence="6 7">
    <name type="scientific">[Emmonsia] crescens</name>
    <dbReference type="NCBI Taxonomy" id="73230"/>
    <lineage>
        <taxon>Eukaryota</taxon>
        <taxon>Fungi</taxon>
        <taxon>Dikarya</taxon>
        <taxon>Ascomycota</taxon>
        <taxon>Pezizomycotina</taxon>
        <taxon>Eurotiomycetes</taxon>
        <taxon>Eurotiomycetidae</taxon>
        <taxon>Onygenales</taxon>
        <taxon>Ajellomycetaceae</taxon>
        <taxon>Emergomyces</taxon>
    </lineage>
</organism>
<dbReference type="PANTHER" id="PTHR45789">
    <property type="entry name" value="FI18025P1"/>
    <property type="match status" value="1"/>
</dbReference>
<protein>
    <recommendedName>
        <fullName evidence="5">HMG box domain-containing protein</fullName>
    </recommendedName>
</protein>
<dbReference type="PROSITE" id="PS50118">
    <property type="entry name" value="HMG_BOX_2"/>
    <property type="match status" value="1"/>
</dbReference>
<dbReference type="GO" id="GO:0000978">
    <property type="term" value="F:RNA polymerase II cis-regulatory region sequence-specific DNA binding"/>
    <property type="evidence" value="ECO:0007669"/>
    <property type="project" value="TreeGrafter"/>
</dbReference>
<dbReference type="SUPFAM" id="SSF47095">
    <property type="entry name" value="HMG-box"/>
    <property type="match status" value="1"/>
</dbReference>
<name>A0A2B7ZS19_9EURO</name>
<evidence type="ECO:0000256" key="4">
    <source>
        <dbReference type="SAM" id="MobiDB-lite"/>
    </source>
</evidence>
<dbReference type="AlphaFoldDB" id="A0A2B7ZS19"/>
<gene>
    <name evidence="6" type="ORF">GX50_00283</name>
</gene>
<reference evidence="6 7" key="1">
    <citation type="submission" date="2017-10" db="EMBL/GenBank/DDBJ databases">
        <title>Comparative genomics in systemic dimorphic fungi from Ajellomycetaceae.</title>
        <authorList>
            <person name="Munoz J.F."/>
            <person name="Mcewen J.G."/>
            <person name="Clay O.K."/>
            <person name="Cuomo C.A."/>
        </authorList>
    </citation>
    <scope>NUCLEOTIDE SEQUENCE [LARGE SCALE GENOMIC DNA]</scope>
    <source>
        <strain evidence="6 7">UAMH4076</strain>
    </source>
</reference>
<comment type="caution">
    <text evidence="6">The sequence shown here is derived from an EMBL/GenBank/DDBJ whole genome shotgun (WGS) entry which is preliminary data.</text>
</comment>
<dbReference type="GO" id="GO:0000981">
    <property type="term" value="F:DNA-binding transcription factor activity, RNA polymerase II-specific"/>
    <property type="evidence" value="ECO:0007669"/>
    <property type="project" value="TreeGrafter"/>
</dbReference>
<sequence length="531" mass="59704">MLNTHPPSPPLSIDGELTPSLSNCSIQTAGSPYLQSKLQVGSMYMQIAAQSPALQYTRIEMDPNGQPRIVGDYGIPGPYRNGDEVVYPQMGPLCTSQLPLGPLNRSASPPASGRINKARVRRTARMRKRNPAKRGNNDGITLKQPLSELTRQIPIPVRDMELHVKRSSEQRLKETERKKGKIPRPMNSFMLYRSAYAEVTKEWCCQNNHQVVSQLAGKSWPLEPQEIRDHYERLANIERDNHDKAHPNYKFAPNKSTNTPKKKKKALSLKEEENSDFNDPDFAMPSYPNPVRQMSSAPFPDGSFRSRAPTPMDRDSSYDSRQGTPFEQSGDMYLNGDMNRSSWQMSNPGRPLPGMTSSPEQTHYYQPSIHQSMLGPNIEDVTFKKMGVPGIQYDGPGTLAGLPGNAHPDLLQQQPLPQARTPVSLNDLQVDPQLLEFDSQPSLPSNDATNYDGQLDVWRIPNGEQHYVRTSIPSQEEERYISQSSFPPGMQQPMDGREMWNENQIDAGGEFDDWISTGTPFEYGNGQQKHL</sequence>
<evidence type="ECO:0000259" key="5">
    <source>
        <dbReference type="PROSITE" id="PS50118"/>
    </source>
</evidence>
<dbReference type="InterPro" id="IPR009071">
    <property type="entry name" value="HMG_box_dom"/>
</dbReference>
<accession>A0A2B7ZS19</accession>
<feature type="domain" description="HMG box" evidence="5">
    <location>
        <begin position="182"/>
        <end position="250"/>
    </location>
</feature>
<evidence type="ECO:0000313" key="7">
    <source>
        <dbReference type="Proteomes" id="UP000226031"/>
    </source>
</evidence>
<feature type="DNA-binding region" description="HMG box" evidence="3">
    <location>
        <begin position="182"/>
        <end position="250"/>
    </location>
</feature>
<keyword evidence="2 3" id="KW-0539">Nucleus</keyword>
<evidence type="ECO:0000313" key="6">
    <source>
        <dbReference type="EMBL" id="PGH36826.1"/>
    </source>
</evidence>
<keyword evidence="7" id="KW-1185">Reference proteome</keyword>
<proteinExistence type="predicted"/>
<dbReference type="EMBL" id="PDND01000003">
    <property type="protein sequence ID" value="PGH36826.1"/>
    <property type="molecule type" value="Genomic_DNA"/>
</dbReference>
<evidence type="ECO:0000256" key="2">
    <source>
        <dbReference type="ARBA" id="ARBA00023242"/>
    </source>
</evidence>